<protein>
    <submittedName>
        <fullName evidence="1">Uncharacterized protein</fullName>
    </submittedName>
</protein>
<dbReference type="AlphaFoldDB" id="A0A561CUP4"/>
<dbReference type="EMBL" id="VIVN01000013">
    <property type="protein sequence ID" value="TWD94548.1"/>
    <property type="molecule type" value="Genomic_DNA"/>
</dbReference>
<keyword evidence="2" id="KW-1185">Reference proteome</keyword>
<reference evidence="1 2" key="1">
    <citation type="submission" date="2019-06" db="EMBL/GenBank/DDBJ databases">
        <title>Sorghum-associated microbial communities from plants grown in Nebraska, USA.</title>
        <authorList>
            <person name="Schachtman D."/>
        </authorList>
    </citation>
    <scope>NUCLEOTIDE SEQUENCE [LARGE SCALE GENOMIC DNA]</scope>
    <source>
        <strain evidence="1 2">2482</strain>
    </source>
</reference>
<organism evidence="1 2">
    <name type="scientific">Neobacillus bataviensis</name>
    <dbReference type="NCBI Taxonomy" id="220685"/>
    <lineage>
        <taxon>Bacteria</taxon>
        <taxon>Bacillati</taxon>
        <taxon>Bacillota</taxon>
        <taxon>Bacilli</taxon>
        <taxon>Bacillales</taxon>
        <taxon>Bacillaceae</taxon>
        <taxon>Neobacillus</taxon>
    </lineage>
</organism>
<dbReference type="Proteomes" id="UP000319671">
    <property type="component" value="Unassembled WGS sequence"/>
</dbReference>
<accession>A0A561CUP4</accession>
<sequence>MGTKIIIMLCLVAYRVYAKNKPIKAVNFNSFLQKRREQT</sequence>
<proteinExistence type="predicted"/>
<evidence type="ECO:0000313" key="1">
    <source>
        <dbReference type="EMBL" id="TWD94548.1"/>
    </source>
</evidence>
<name>A0A561CUP4_9BACI</name>
<gene>
    <name evidence="1" type="ORF">FB550_11381</name>
</gene>
<evidence type="ECO:0000313" key="2">
    <source>
        <dbReference type="Proteomes" id="UP000319671"/>
    </source>
</evidence>
<comment type="caution">
    <text evidence="1">The sequence shown here is derived from an EMBL/GenBank/DDBJ whole genome shotgun (WGS) entry which is preliminary data.</text>
</comment>